<keyword evidence="2" id="KW-0963">Cytoplasm</keyword>
<evidence type="ECO:0000313" key="5">
    <source>
        <dbReference type="Proteomes" id="UP000475117"/>
    </source>
</evidence>
<evidence type="ECO:0000256" key="2">
    <source>
        <dbReference type="PIRNR" id="PIRNR006276"/>
    </source>
</evidence>
<dbReference type="PANTHER" id="PTHR46268">
    <property type="entry name" value="STRESS RESPONSE PROTEIN NHAX"/>
    <property type="match status" value="1"/>
</dbReference>
<accession>A0A6B3LFI1</accession>
<dbReference type="GO" id="GO:0005737">
    <property type="term" value="C:cytoplasm"/>
    <property type="evidence" value="ECO:0007669"/>
    <property type="project" value="UniProtKB-SubCell"/>
</dbReference>
<gene>
    <name evidence="4" type="ORF">G3M56_003490</name>
</gene>
<reference evidence="4 5" key="1">
    <citation type="submission" date="2020-12" db="EMBL/GenBank/DDBJ databases">
        <title>Sulforoseuscoccus oceanibium gen. nov., sp. nov., a representative of the phylum Verrucomicrobia with special cytoplasmic membrane, and proposal of Sulforoseuscoccusaceae fam. nov.</title>
        <authorList>
            <person name="Xi F."/>
        </authorList>
    </citation>
    <scope>NUCLEOTIDE SEQUENCE [LARGE SCALE GENOMIC DNA]</scope>
    <source>
        <strain evidence="4 5">T37</strain>
    </source>
</reference>
<sequence>MKNIVAAVDFSDVTPQVLAVAREQAEAFGANLHLVHAVDPGPSYEIYGFSPSEMPVNPWLDKALENAKDRLEKVAKDVGLPEGRVRVHYIASMPTDGIMRVAKDVTADLIVVGSHGHNLLGSILLGSCAQGIVRRAEYPALIVPVGKK</sequence>
<dbReference type="Proteomes" id="UP000475117">
    <property type="component" value="Chromosome"/>
</dbReference>
<keyword evidence="5" id="KW-1185">Reference proteome</keyword>
<evidence type="ECO:0000313" key="4">
    <source>
        <dbReference type="EMBL" id="QQL45666.1"/>
    </source>
</evidence>
<dbReference type="RefSeq" id="WP_164365635.1">
    <property type="nucleotide sequence ID" value="NZ_CP066776.1"/>
</dbReference>
<dbReference type="AlphaFoldDB" id="A0A6B3LFI1"/>
<dbReference type="EMBL" id="CP066776">
    <property type="protein sequence ID" value="QQL45666.1"/>
    <property type="molecule type" value="Genomic_DNA"/>
</dbReference>
<name>A0A6B3LFI1_9BACT</name>
<dbReference type="CDD" id="cd00293">
    <property type="entry name" value="USP-like"/>
    <property type="match status" value="1"/>
</dbReference>
<dbReference type="PANTHER" id="PTHR46268:SF6">
    <property type="entry name" value="UNIVERSAL STRESS PROTEIN UP12"/>
    <property type="match status" value="1"/>
</dbReference>
<protein>
    <recommendedName>
        <fullName evidence="2">Universal stress protein</fullName>
    </recommendedName>
</protein>
<proteinExistence type="inferred from homology"/>
<comment type="subcellular location">
    <subcellularLocation>
        <location evidence="2">Cytoplasm</location>
    </subcellularLocation>
</comment>
<evidence type="ECO:0000259" key="3">
    <source>
        <dbReference type="Pfam" id="PF00582"/>
    </source>
</evidence>
<evidence type="ECO:0000256" key="1">
    <source>
        <dbReference type="ARBA" id="ARBA00008791"/>
    </source>
</evidence>
<dbReference type="PRINTS" id="PR01438">
    <property type="entry name" value="UNVRSLSTRESS"/>
</dbReference>
<dbReference type="Pfam" id="PF00582">
    <property type="entry name" value="Usp"/>
    <property type="match status" value="1"/>
</dbReference>
<dbReference type="KEGG" id="soa:G3M56_003490"/>
<comment type="similarity">
    <text evidence="1 2">Belongs to the universal stress protein A family.</text>
</comment>
<dbReference type="InterPro" id="IPR006016">
    <property type="entry name" value="UspA"/>
</dbReference>
<feature type="domain" description="UspA" evidence="3">
    <location>
        <begin position="1"/>
        <end position="144"/>
    </location>
</feature>
<dbReference type="PIRSF" id="PIRSF006276">
    <property type="entry name" value="UspA"/>
    <property type="match status" value="1"/>
</dbReference>
<dbReference type="Gene3D" id="3.40.50.620">
    <property type="entry name" value="HUPs"/>
    <property type="match status" value="1"/>
</dbReference>
<dbReference type="InterPro" id="IPR006015">
    <property type="entry name" value="Universal_stress_UspA"/>
</dbReference>
<dbReference type="InterPro" id="IPR014729">
    <property type="entry name" value="Rossmann-like_a/b/a_fold"/>
</dbReference>
<dbReference type="SUPFAM" id="SSF52402">
    <property type="entry name" value="Adenine nucleotide alpha hydrolases-like"/>
    <property type="match status" value="1"/>
</dbReference>
<organism evidence="4 5">
    <name type="scientific">Sulfuriroseicoccus oceanibius</name>
    <dbReference type="NCBI Taxonomy" id="2707525"/>
    <lineage>
        <taxon>Bacteria</taxon>
        <taxon>Pseudomonadati</taxon>
        <taxon>Verrucomicrobiota</taxon>
        <taxon>Verrucomicrobiia</taxon>
        <taxon>Verrucomicrobiales</taxon>
        <taxon>Verrucomicrobiaceae</taxon>
        <taxon>Sulfuriroseicoccus</taxon>
    </lineage>
</organism>